<dbReference type="Pfam" id="PF00719">
    <property type="entry name" value="Pyrophosphatase"/>
    <property type="match status" value="1"/>
</dbReference>
<dbReference type="GeneID" id="75827934"/>
<feature type="signal peptide" evidence="7">
    <location>
        <begin position="1"/>
        <end position="19"/>
    </location>
</feature>
<dbReference type="AlphaFoldDB" id="A0A9P9Y0R6"/>
<evidence type="ECO:0000256" key="6">
    <source>
        <dbReference type="ARBA" id="ARBA00022842"/>
    </source>
</evidence>
<comment type="similarity">
    <text evidence="2">Belongs to the PPase family.</text>
</comment>
<evidence type="ECO:0000256" key="1">
    <source>
        <dbReference type="ARBA" id="ARBA00001946"/>
    </source>
</evidence>
<comment type="caution">
    <text evidence="8">The sequence shown here is derived from an EMBL/GenBank/DDBJ whole genome shotgun (WGS) entry which is preliminary data.</text>
</comment>
<dbReference type="GO" id="GO:0000287">
    <property type="term" value="F:magnesium ion binding"/>
    <property type="evidence" value="ECO:0007669"/>
    <property type="project" value="InterPro"/>
</dbReference>
<evidence type="ECO:0000313" key="8">
    <source>
        <dbReference type="EMBL" id="KAI6781453.1"/>
    </source>
</evidence>
<keyword evidence="6" id="KW-0460">Magnesium</keyword>
<feature type="chain" id="PRO_5040320773" description="inorganic diphosphatase" evidence="7">
    <location>
        <begin position="20"/>
        <end position="329"/>
    </location>
</feature>
<dbReference type="RefSeq" id="XP_051362309.1">
    <property type="nucleotide sequence ID" value="XM_051506291.1"/>
</dbReference>
<dbReference type="Gene3D" id="3.90.80.10">
    <property type="entry name" value="Inorganic pyrophosphatase"/>
    <property type="match status" value="1"/>
</dbReference>
<name>A0A9P9Y0R6_9HYPO</name>
<comment type="cofactor">
    <cofactor evidence="1">
        <name>Mg(2+)</name>
        <dbReference type="ChEBI" id="CHEBI:18420"/>
    </cofactor>
</comment>
<reference evidence="8" key="2">
    <citation type="submission" date="2022-07" db="EMBL/GenBank/DDBJ databases">
        <authorList>
            <person name="Goncalves M.F.M."/>
            <person name="Hilario S."/>
            <person name="Van De Peer Y."/>
            <person name="Esteves A.C."/>
            <person name="Alves A."/>
        </authorList>
    </citation>
    <scope>NUCLEOTIDE SEQUENCE</scope>
    <source>
        <strain evidence="8">MUM 19.33</strain>
    </source>
</reference>
<sequence>MIITSNVVRLLAALPVVGATAVASKPFDVKGLSLREVGARNTLEWRIWLEKDGEPISFWHDIPLYPDPEDKSIIHYYTEIPRWTDGKIETKRDEPLNPIFHDEKNDLPRFVYSVWPHKTYPFNYGSIPQTWEDKNHDHPFTGYPGDNDPVDIFDISELPPSYIGQVKKVKVLGALAMIDDEATDWKVIAIDVEDPVASKVESVEDLDKYRPGVRQQMYDWFIYYKVVKGDGTNTILGEDYQNATFAQQVLSESHDYWLDLMKGKSKPGKIVRNQTSNARFCSTYIPKEETTEAFKLPSESEILPAAEKPEEYSRWYYLDPENNWEQIQV</sequence>
<evidence type="ECO:0000256" key="7">
    <source>
        <dbReference type="SAM" id="SignalP"/>
    </source>
</evidence>
<evidence type="ECO:0000256" key="4">
    <source>
        <dbReference type="ARBA" id="ARBA00022723"/>
    </source>
</evidence>
<keyword evidence="4" id="KW-0479">Metal-binding</keyword>
<dbReference type="PANTHER" id="PTHR10286">
    <property type="entry name" value="INORGANIC PYROPHOSPHATASE"/>
    <property type="match status" value="1"/>
</dbReference>
<dbReference type="PROSITE" id="PS00387">
    <property type="entry name" value="PPASE"/>
    <property type="match status" value="1"/>
</dbReference>
<dbReference type="EC" id="3.6.1.1" evidence="3"/>
<dbReference type="InterPro" id="IPR008162">
    <property type="entry name" value="Pyrophosphatase"/>
</dbReference>
<dbReference type="OrthoDB" id="1608002at2759"/>
<dbReference type="Proteomes" id="UP001055219">
    <property type="component" value="Unassembled WGS sequence"/>
</dbReference>
<evidence type="ECO:0000313" key="9">
    <source>
        <dbReference type="Proteomes" id="UP001055219"/>
    </source>
</evidence>
<dbReference type="InterPro" id="IPR036649">
    <property type="entry name" value="Pyrophosphatase_sf"/>
</dbReference>
<dbReference type="GO" id="GO:0004427">
    <property type="term" value="F:inorganic diphosphate phosphatase activity"/>
    <property type="evidence" value="ECO:0007669"/>
    <property type="project" value="UniProtKB-EC"/>
</dbReference>
<keyword evidence="7" id="KW-0732">Signal</keyword>
<keyword evidence="9" id="KW-1185">Reference proteome</keyword>
<accession>A0A9P9Y0R6</accession>
<dbReference type="CDD" id="cd00412">
    <property type="entry name" value="pyrophosphatase"/>
    <property type="match status" value="1"/>
</dbReference>
<evidence type="ECO:0000256" key="3">
    <source>
        <dbReference type="ARBA" id="ARBA00012146"/>
    </source>
</evidence>
<dbReference type="GO" id="GO:0005737">
    <property type="term" value="C:cytoplasm"/>
    <property type="evidence" value="ECO:0007669"/>
    <property type="project" value="InterPro"/>
</dbReference>
<evidence type="ECO:0000256" key="5">
    <source>
        <dbReference type="ARBA" id="ARBA00022801"/>
    </source>
</evidence>
<gene>
    <name evidence="8" type="ORF">J7T54_001415</name>
</gene>
<organism evidence="8 9">
    <name type="scientific">Emericellopsis cladophorae</name>
    <dbReference type="NCBI Taxonomy" id="2686198"/>
    <lineage>
        <taxon>Eukaryota</taxon>
        <taxon>Fungi</taxon>
        <taxon>Dikarya</taxon>
        <taxon>Ascomycota</taxon>
        <taxon>Pezizomycotina</taxon>
        <taxon>Sordariomycetes</taxon>
        <taxon>Hypocreomycetidae</taxon>
        <taxon>Hypocreales</taxon>
        <taxon>Bionectriaceae</taxon>
        <taxon>Emericellopsis</taxon>
    </lineage>
</organism>
<dbReference type="EMBL" id="JAGIXG020000021">
    <property type="protein sequence ID" value="KAI6781453.1"/>
    <property type="molecule type" value="Genomic_DNA"/>
</dbReference>
<dbReference type="GO" id="GO:0006796">
    <property type="term" value="P:phosphate-containing compound metabolic process"/>
    <property type="evidence" value="ECO:0007669"/>
    <property type="project" value="InterPro"/>
</dbReference>
<dbReference type="SUPFAM" id="SSF50324">
    <property type="entry name" value="Inorganic pyrophosphatase"/>
    <property type="match status" value="1"/>
</dbReference>
<evidence type="ECO:0000256" key="2">
    <source>
        <dbReference type="ARBA" id="ARBA00006220"/>
    </source>
</evidence>
<keyword evidence="5" id="KW-0378">Hydrolase</keyword>
<proteinExistence type="inferred from homology"/>
<protein>
    <recommendedName>
        <fullName evidence="3">inorganic diphosphatase</fullName>
        <ecNumber evidence="3">3.6.1.1</ecNumber>
    </recommendedName>
</protein>
<reference evidence="8" key="1">
    <citation type="journal article" date="2021" name="J Fungi (Basel)">
        <title>Genomic and Metabolomic Analyses of the Marine Fungus Emericellopsis cladophorae: Insights into Saltwater Adaptability Mechanisms and Its Biosynthetic Potential.</title>
        <authorList>
            <person name="Goncalves M.F.M."/>
            <person name="Hilario S."/>
            <person name="Van de Peer Y."/>
            <person name="Esteves A.C."/>
            <person name="Alves A."/>
        </authorList>
    </citation>
    <scope>NUCLEOTIDE SEQUENCE</scope>
    <source>
        <strain evidence="8">MUM 19.33</strain>
    </source>
</reference>